<dbReference type="InterPro" id="IPR003594">
    <property type="entry name" value="HATPase_dom"/>
</dbReference>
<evidence type="ECO:0000256" key="1">
    <source>
        <dbReference type="ARBA" id="ARBA00000085"/>
    </source>
</evidence>
<dbReference type="SUPFAM" id="SSF55785">
    <property type="entry name" value="PYP-like sensor domain (PAS domain)"/>
    <property type="match status" value="1"/>
</dbReference>
<dbReference type="Gene3D" id="3.30.450.20">
    <property type="entry name" value="PAS domain"/>
    <property type="match status" value="1"/>
</dbReference>
<dbReference type="InterPro" id="IPR035965">
    <property type="entry name" value="PAS-like_dom_sf"/>
</dbReference>
<protein>
    <recommendedName>
        <fullName evidence="3">histidine kinase</fullName>
        <ecNumber evidence="3">2.7.13.3</ecNumber>
    </recommendedName>
</protein>
<accession>A5CYR2</accession>
<dbReference type="EC" id="2.7.13.3" evidence="3"/>
<sequence>MGKSLFSKLMVSYLVITLVTLAAVGIAMSQLFANYFYFSKERELKRKGQEMARFIAGYLEKDQSQRFDSMLYTLGIFLDARLTAINREALEQGYYGMRITPQMWLTAEEAGQVLEGKIVSKRGFNPRHGQAMLTVVVPVQANSEVAGALILSSPISDLAATVNAVRLLILYAAAAAVVLSVLLGFWLSRSISRPLSQMSAVTREMARGNFRQRVEVTSDDEVGRLAEDFNYLAASLDQTVSALSHEKGKIENILANMTEGVLAVDGRGQVILANGAISRTLKVDPAELLGRPVSELSCCPGLAGLFSAVAGSGEPRSAEFEMDGGRTFVLAHLAPLREAGGSYGAVGVLQDITELRKLELLRRDFVANVSHELRTPLTSIQGFLEALMDGTIGESQARERYLKVIHQETLRLNRLINELLDLAQIESGKVRWEINPIDVPSLVGRVILKLKPQIERHQITVVPEMPEGLPLMLGNEDRIEQVLTNLLENAVRYSPPGSTVTVRAAGREGKITVEVADRGPGIPPEDLPHIWERFHRVEKSRSRSLGGTGLGLAIVRQIIEAHGGQVDVQSEAGQGSVFSFTLAAAPGES</sequence>
<evidence type="ECO:0000256" key="9">
    <source>
        <dbReference type="ARBA" id="ARBA00022840"/>
    </source>
</evidence>
<feature type="domain" description="Histidine kinase" evidence="14">
    <location>
        <begin position="368"/>
        <end position="586"/>
    </location>
</feature>
<dbReference type="SMART" id="SM00304">
    <property type="entry name" value="HAMP"/>
    <property type="match status" value="1"/>
</dbReference>
<evidence type="ECO:0000259" key="17">
    <source>
        <dbReference type="PROSITE" id="PS50885"/>
    </source>
</evidence>
<dbReference type="InterPro" id="IPR050351">
    <property type="entry name" value="BphY/WalK/GraS-like"/>
</dbReference>
<gene>
    <name evidence="18" type="primary">VicK</name>
    <name evidence="18" type="ordered locus">PTH_2684</name>
</gene>
<dbReference type="InterPro" id="IPR000700">
    <property type="entry name" value="PAS-assoc_C"/>
</dbReference>
<keyword evidence="7" id="KW-0547">Nucleotide-binding</keyword>
<dbReference type="EMBL" id="AP009389">
    <property type="protein sequence ID" value="BAF60865.1"/>
    <property type="molecule type" value="Genomic_DNA"/>
</dbReference>
<dbReference type="GO" id="GO:0016020">
    <property type="term" value="C:membrane"/>
    <property type="evidence" value="ECO:0007669"/>
    <property type="project" value="UniProtKB-SubCell"/>
</dbReference>
<dbReference type="SUPFAM" id="SSF158472">
    <property type="entry name" value="HAMP domain-like"/>
    <property type="match status" value="1"/>
</dbReference>
<evidence type="ECO:0000256" key="12">
    <source>
        <dbReference type="ARBA" id="ARBA00023136"/>
    </source>
</evidence>
<comment type="catalytic activity">
    <reaction evidence="1">
        <text>ATP + protein L-histidine = ADP + protein N-phospho-L-histidine.</text>
        <dbReference type="EC" id="2.7.13.3"/>
    </reaction>
</comment>
<dbReference type="NCBIfam" id="TIGR00229">
    <property type="entry name" value="sensory_box"/>
    <property type="match status" value="1"/>
</dbReference>
<evidence type="ECO:0000256" key="2">
    <source>
        <dbReference type="ARBA" id="ARBA00004141"/>
    </source>
</evidence>
<keyword evidence="8 18" id="KW-0418">Kinase</keyword>
<feature type="domain" description="PAC" evidence="16">
    <location>
        <begin position="311"/>
        <end position="364"/>
    </location>
</feature>
<dbReference type="SUPFAM" id="SSF47384">
    <property type="entry name" value="Homodimeric domain of signal transducing histidine kinase"/>
    <property type="match status" value="1"/>
</dbReference>
<dbReference type="Proteomes" id="UP000006556">
    <property type="component" value="Chromosome"/>
</dbReference>
<dbReference type="PANTHER" id="PTHR42878:SF7">
    <property type="entry name" value="SENSOR HISTIDINE KINASE GLRK"/>
    <property type="match status" value="1"/>
</dbReference>
<dbReference type="InterPro" id="IPR003660">
    <property type="entry name" value="HAMP_dom"/>
</dbReference>
<dbReference type="PROSITE" id="PS50885">
    <property type="entry name" value="HAMP"/>
    <property type="match status" value="1"/>
</dbReference>
<dbReference type="KEGG" id="pth:PTH_2684"/>
<organism evidence="18 19">
    <name type="scientific">Pelotomaculum thermopropionicum (strain DSM 13744 / JCM 10971 / SI)</name>
    <dbReference type="NCBI Taxonomy" id="370438"/>
    <lineage>
        <taxon>Bacteria</taxon>
        <taxon>Bacillati</taxon>
        <taxon>Bacillota</taxon>
        <taxon>Clostridia</taxon>
        <taxon>Eubacteriales</taxon>
        <taxon>Desulfotomaculaceae</taxon>
        <taxon>Pelotomaculum</taxon>
    </lineage>
</organism>
<dbReference type="eggNOG" id="COG5002">
    <property type="taxonomic scope" value="Bacteria"/>
</dbReference>
<feature type="domain" description="HAMP" evidence="17">
    <location>
        <begin position="189"/>
        <end position="241"/>
    </location>
</feature>
<feature type="transmembrane region" description="Helical" evidence="13">
    <location>
        <begin position="12"/>
        <end position="37"/>
    </location>
</feature>
<evidence type="ECO:0000256" key="13">
    <source>
        <dbReference type="SAM" id="Phobius"/>
    </source>
</evidence>
<dbReference type="Gene3D" id="1.10.287.130">
    <property type="match status" value="1"/>
</dbReference>
<dbReference type="Gene3D" id="3.30.565.10">
    <property type="entry name" value="Histidine kinase-like ATPase, C-terminal domain"/>
    <property type="match status" value="1"/>
</dbReference>
<dbReference type="PANTHER" id="PTHR42878">
    <property type="entry name" value="TWO-COMPONENT HISTIDINE KINASE"/>
    <property type="match status" value="1"/>
</dbReference>
<dbReference type="GO" id="GO:0030295">
    <property type="term" value="F:protein kinase activator activity"/>
    <property type="evidence" value="ECO:0007669"/>
    <property type="project" value="TreeGrafter"/>
</dbReference>
<keyword evidence="12 13" id="KW-0472">Membrane</keyword>
<dbReference type="InterPro" id="IPR000014">
    <property type="entry name" value="PAS"/>
</dbReference>
<evidence type="ECO:0000256" key="3">
    <source>
        <dbReference type="ARBA" id="ARBA00012438"/>
    </source>
</evidence>
<dbReference type="Pfam" id="PF00672">
    <property type="entry name" value="HAMP"/>
    <property type="match status" value="1"/>
</dbReference>
<dbReference type="Pfam" id="PF02518">
    <property type="entry name" value="HATPase_c"/>
    <property type="match status" value="1"/>
</dbReference>
<dbReference type="PROSITE" id="PS50113">
    <property type="entry name" value="PAC"/>
    <property type="match status" value="1"/>
</dbReference>
<evidence type="ECO:0000256" key="10">
    <source>
        <dbReference type="ARBA" id="ARBA00022989"/>
    </source>
</evidence>
<dbReference type="GO" id="GO:0000155">
    <property type="term" value="F:phosphorelay sensor kinase activity"/>
    <property type="evidence" value="ECO:0007669"/>
    <property type="project" value="InterPro"/>
</dbReference>
<evidence type="ECO:0000259" key="14">
    <source>
        <dbReference type="PROSITE" id="PS50109"/>
    </source>
</evidence>
<dbReference type="CDD" id="cd00082">
    <property type="entry name" value="HisKA"/>
    <property type="match status" value="1"/>
</dbReference>
<keyword evidence="4" id="KW-0597">Phosphoprotein</keyword>
<evidence type="ECO:0000256" key="6">
    <source>
        <dbReference type="ARBA" id="ARBA00022692"/>
    </source>
</evidence>
<dbReference type="CDD" id="cd06225">
    <property type="entry name" value="HAMP"/>
    <property type="match status" value="1"/>
</dbReference>
<dbReference type="InterPro" id="IPR013767">
    <property type="entry name" value="PAS_fold"/>
</dbReference>
<dbReference type="GO" id="GO:0000156">
    <property type="term" value="F:phosphorelay response regulator activity"/>
    <property type="evidence" value="ECO:0007669"/>
    <property type="project" value="TreeGrafter"/>
</dbReference>
<dbReference type="FunFam" id="1.10.287.130:FF:000001">
    <property type="entry name" value="Two-component sensor histidine kinase"/>
    <property type="match status" value="1"/>
</dbReference>
<evidence type="ECO:0000313" key="19">
    <source>
        <dbReference type="Proteomes" id="UP000006556"/>
    </source>
</evidence>
<dbReference type="SUPFAM" id="SSF55874">
    <property type="entry name" value="ATPase domain of HSP90 chaperone/DNA topoisomerase II/histidine kinase"/>
    <property type="match status" value="1"/>
</dbReference>
<evidence type="ECO:0000256" key="11">
    <source>
        <dbReference type="ARBA" id="ARBA00023012"/>
    </source>
</evidence>
<evidence type="ECO:0000256" key="7">
    <source>
        <dbReference type="ARBA" id="ARBA00022741"/>
    </source>
</evidence>
<dbReference type="InterPro" id="IPR036097">
    <property type="entry name" value="HisK_dim/P_sf"/>
</dbReference>
<dbReference type="AlphaFoldDB" id="A5CYR2"/>
<evidence type="ECO:0000313" key="18">
    <source>
        <dbReference type="EMBL" id="BAF60865.1"/>
    </source>
</evidence>
<dbReference type="InterPro" id="IPR004358">
    <property type="entry name" value="Sig_transdc_His_kin-like_C"/>
</dbReference>
<keyword evidence="11" id="KW-0902">Two-component regulatory system</keyword>
<dbReference type="Gene3D" id="6.10.340.10">
    <property type="match status" value="1"/>
</dbReference>
<feature type="transmembrane region" description="Helical" evidence="13">
    <location>
        <begin position="168"/>
        <end position="187"/>
    </location>
</feature>
<feature type="domain" description="PAS" evidence="15">
    <location>
        <begin position="246"/>
        <end position="291"/>
    </location>
</feature>
<keyword evidence="10 13" id="KW-1133">Transmembrane helix</keyword>
<keyword evidence="9" id="KW-0067">ATP-binding</keyword>
<evidence type="ECO:0000259" key="16">
    <source>
        <dbReference type="PROSITE" id="PS50113"/>
    </source>
</evidence>
<dbReference type="GO" id="GO:0006355">
    <property type="term" value="P:regulation of DNA-templated transcription"/>
    <property type="evidence" value="ECO:0007669"/>
    <property type="project" value="InterPro"/>
</dbReference>
<dbReference type="GO" id="GO:0005524">
    <property type="term" value="F:ATP binding"/>
    <property type="evidence" value="ECO:0007669"/>
    <property type="project" value="UniProtKB-KW"/>
</dbReference>
<name>A5CYR2_PELTS</name>
<keyword evidence="19" id="KW-1185">Reference proteome</keyword>
<dbReference type="CDD" id="cd00130">
    <property type="entry name" value="PAS"/>
    <property type="match status" value="1"/>
</dbReference>
<dbReference type="SMART" id="SM00388">
    <property type="entry name" value="HisKA"/>
    <property type="match status" value="1"/>
</dbReference>
<evidence type="ECO:0000256" key="8">
    <source>
        <dbReference type="ARBA" id="ARBA00022777"/>
    </source>
</evidence>
<dbReference type="PRINTS" id="PR00344">
    <property type="entry name" value="BCTRLSENSOR"/>
</dbReference>
<dbReference type="SMART" id="SM00387">
    <property type="entry name" value="HATPase_c"/>
    <property type="match status" value="1"/>
</dbReference>
<dbReference type="FunFam" id="3.30.565.10:FF:000006">
    <property type="entry name" value="Sensor histidine kinase WalK"/>
    <property type="match status" value="1"/>
</dbReference>
<reference evidence="19" key="1">
    <citation type="journal article" date="2008" name="Genome Res.">
        <title>The genome of Pelotomaculum thermopropionicum reveals niche-associated evolution in anaerobic microbiota.</title>
        <authorList>
            <person name="Kosaka T."/>
            <person name="Kato S."/>
            <person name="Shimoyama T."/>
            <person name="Ishii S."/>
            <person name="Abe T."/>
            <person name="Watanabe K."/>
        </authorList>
    </citation>
    <scope>NUCLEOTIDE SEQUENCE [LARGE SCALE GENOMIC DNA]</scope>
    <source>
        <strain evidence="19">DSM 13744 / JCM 10971 / SI</strain>
    </source>
</reference>
<evidence type="ECO:0000256" key="5">
    <source>
        <dbReference type="ARBA" id="ARBA00022679"/>
    </source>
</evidence>
<dbReference type="PROSITE" id="PS50109">
    <property type="entry name" value="HIS_KIN"/>
    <property type="match status" value="1"/>
</dbReference>
<dbReference type="InterPro" id="IPR005467">
    <property type="entry name" value="His_kinase_dom"/>
</dbReference>
<comment type="subcellular location">
    <subcellularLocation>
        <location evidence="2">Membrane</location>
        <topology evidence="2">Multi-pass membrane protein</topology>
    </subcellularLocation>
</comment>
<dbReference type="HOGENOM" id="CLU_000445_89_2_9"/>
<dbReference type="CDD" id="cd00075">
    <property type="entry name" value="HATPase"/>
    <property type="match status" value="1"/>
</dbReference>
<dbReference type="GO" id="GO:0007234">
    <property type="term" value="P:osmosensory signaling via phosphorelay pathway"/>
    <property type="evidence" value="ECO:0007669"/>
    <property type="project" value="TreeGrafter"/>
</dbReference>
<dbReference type="Pfam" id="PF00989">
    <property type="entry name" value="PAS"/>
    <property type="match status" value="1"/>
</dbReference>
<dbReference type="InterPro" id="IPR003661">
    <property type="entry name" value="HisK_dim/P_dom"/>
</dbReference>
<proteinExistence type="predicted"/>
<dbReference type="InterPro" id="IPR036890">
    <property type="entry name" value="HATPase_C_sf"/>
</dbReference>
<evidence type="ECO:0000256" key="4">
    <source>
        <dbReference type="ARBA" id="ARBA00022553"/>
    </source>
</evidence>
<dbReference type="Pfam" id="PF00512">
    <property type="entry name" value="HisKA"/>
    <property type="match status" value="1"/>
</dbReference>
<keyword evidence="5" id="KW-0808">Transferase</keyword>
<keyword evidence="6 13" id="KW-0812">Transmembrane</keyword>
<dbReference type="PROSITE" id="PS50112">
    <property type="entry name" value="PAS"/>
    <property type="match status" value="1"/>
</dbReference>
<evidence type="ECO:0000259" key="15">
    <source>
        <dbReference type="PROSITE" id="PS50112"/>
    </source>
</evidence>
<dbReference type="STRING" id="370438.PTH_2684"/>